<dbReference type="Pfam" id="PF01479">
    <property type="entry name" value="S4"/>
    <property type="match status" value="1"/>
</dbReference>
<sequence>MSRYTGSINRKSRRLKFSILENNKEFLKGKKREYVPGQHGPTSRIKLSNYGQQLAEKQKLALLYGMNNRQFARVFRLAKKMKGSNSLNLLILLESRLDSLVYRMGFAPTRRAARQLVNHGHVLVDGKKVDIPSYIVSVNSEISIKEKSRNLPVVRAAMENETVKFVNVSKNEFKGKYIRFPERQELNQEINETYVIEWFSRIVK</sequence>
<dbReference type="GO" id="GO:0006412">
    <property type="term" value="P:translation"/>
    <property type="evidence" value="ECO:0007669"/>
    <property type="project" value="UniProtKB-UniRule"/>
</dbReference>
<dbReference type="eggNOG" id="COG0522">
    <property type="taxonomic scope" value="Bacteria"/>
</dbReference>
<evidence type="ECO:0000256" key="8">
    <source>
        <dbReference type="RuleBase" id="RU003699"/>
    </source>
</evidence>
<keyword evidence="3 7" id="KW-0694">RNA-binding</keyword>
<protein>
    <recommendedName>
        <fullName evidence="6 7">Small ribosomal subunit protein uS4</fullName>
    </recommendedName>
</protein>
<dbReference type="EMBL" id="CP007711">
    <property type="protein sequence ID" value="AIV03402.1"/>
    <property type="molecule type" value="Genomic_DNA"/>
</dbReference>
<dbReference type="AlphaFoldDB" id="A0A097SS24"/>
<dbReference type="CDD" id="cd00165">
    <property type="entry name" value="S4"/>
    <property type="match status" value="1"/>
</dbReference>
<evidence type="ECO:0000256" key="4">
    <source>
        <dbReference type="ARBA" id="ARBA00022980"/>
    </source>
</evidence>
<comment type="function">
    <text evidence="7">With S5 and S12 plays an important role in translational accuracy.</text>
</comment>
<evidence type="ECO:0000256" key="5">
    <source>
        <dbReference type="ARBA" id="ARBA00023274"/>
    </source>
</evidence>
<keyword evidence="12" id="KW-1185">Reference proteome</keyword>
<dbReference type="InterPro" id="IPR018079">
    <property type="entry name" value="Ribosomal_uS4_CS"/>
</dbReference>
<organism evidence="11 12">
    <name type="scientific">Candidatus Malacoplasma girerdii</name>
    <dbReference type="NCBI Taxonomy" id="1318617"/>
    <lineage>
        <taxon>Bacteria</taxon>
        <taxon>Bacillati</taxon>
        <taxon>Mycoplasmatota</taxon>
        <taxon>Mycoplasmoidales</taxon>
        <taxon>Mycoplasmoidaceae</taxon>
        <taxon>Malacoplasma</taxon>
    </lineage>
</organism>
<dbReference type="NCBIfam" id="NF003717">
    <property type="entry name" value="PRK05327.1"/>
    <property type="match status" value="1"/>
</dbReference>
<feature type="domain" description="RNA-binding S4" evidence="9">
    <location>
        <begin position="95"/>
        <end position="159"/>
    </location>
</feature>
<dbReference type="Proteomes" id="UP000030066">
    <property type="component" value="Chromosome"/>
</dbReference>
<dbReference type="InterPro" id="IPR002942">
    <property type="entry name" value="S4_RNA-bd"/>
</dbReference>
<evidence type="ECO:0000256" key="6">
    <source>
        <dbReference type="ARBA" id="ARBA00035254"/>
    </source>
</evidence>
<evidence type="ECO:0000256" key="7">
    <source>
        <dbReference type="HAMAP-Rule" id="MF_01306"/>
    </source>
</evidence>
<evidence type="ECO:0000313" key="12">
    <source>
        <dbReference type="Proteomes" id="UP000030066"/>
    </source>
</evidence>
<dbReference type="GO" id="GO:0042274">
    <property type="term" value="P:ribosomal small subunit biogenesis"/>
    <property type="evidence" value="ECO:0007669"/>
    <property type="project" value="TreeGrafter"/>
</dbReference>
<dbReference type="Pfam" id="PF00163">
    <property type="entry name" value="Ribosomal_S4"/>
    <property type="match status" value="1"/>
</dbReference>
<keyword evidence="4 7" id="KW-0689">Ribosomal protein</keyword>
<dbReference type="STRING" id="1318617.MGM1_0150"/>
<evidence type="ECO:0000259" key="9">
    <source>
        <dbReference type="SMART" id="SM00363"/>
    </source>
</evidence>
<dbReference type="PROSITE" id="PS50889">
    <property type="entry name" value="S4"/>
    <property type="match status" value="1"/>
</dbReference>
<dbReference type="PROSITE" id="PS00632">
    <property type="entry name" value="RIBOSOMAL_S4"/>
    <property type="match status" value="1"/>
</dbReference>
<dbReference type="InterPro" id="IPR001912">
    <property type="entry name" value="Ribosomal_uS4_N"/>
</dbReference>
<keyword evidence="5 7" id="KW-0687">Ribonucleoprotein</keyword>
<comment type="subunit">
    <text evidence="7">Part of the 30S ribosomal subunit. Contacts protein S5. The interaction surface between S4 and S5 is involved in control of translational fidelity.</text>
</comment>
<dbReference type="NCBIfam" id="TIGR01017">
    <property type="entry name" value="rpsD_bact"/>
    <property type="match status" value="1"/>
</dbReference>
<proteinExistence type="inferred from homology"/>
<dbReference type="HOGENOM" id="CLU_092403_0_1_14"/>
<keyword evidence="2 7" id="KW-0699">rRNA-binding</keyword>
<dbReference type="Gene3D" id="1.10.1050.10">
    <property type="entry name" value="Ribosomal Protein S4 Delta 41, Chain A, domain 1"/>
    <property type="match status" value="1"/>
</dbReference>
<accession>A0A097SS24</accession>
<dbReference type="GO" id="GO:0003735">
    <property type="term" value="F:structural constituent of ribosome"/>
    <property type="evidence" value="ECO:0007669"/>
    <property type="project" value="InterPro"/>
</dbReference>
<evidence type="ECO:0000313" key="11">
    <source>
        <dbReference type="EMBL" id="AIV03402.1"/>
    </source>
</evidence>
<dbReference type="SMART" id="SM01390">
    <property type="entry name" value="Ribosomal_S4"/>
    <property type="match status" value="1"/>
</dbReference>
<dbReference type="InterPro" id="IPR005709">
    <property type="entry name" value="Ribosomal_uS4_bac-type"/>
</dbReference>
<evidence type="ECO:0000259" key="10">
    <source>
        <dbReference type="SMART" id="SM01390"/>
    </source>
</evidence>
<dbReference type="KEGG" id="mgj:MGM1_0150"/>
<dbReference type="SUPFAM" id="SSF55174">
    <property type="entry name" value="Alpha-L RNA-binding motif"/>
    <property type="match status" value="1"/>
</dbReference>
<dbReference type="PANTHER" id="PTHR11831">
    <property type="entry name" value="30S 40S RIBOSOMAL PROTEIN"/>
    <property type="match status" value="1"/>
</dbReference>
<evidence type="ECO:0000256" key="1">
    <source>
        <dbReference type="ARBA" id="ARBA00007465"/>
    </source>
</evidence>
<dbReference type="Gene3D" id="3.10.290.10">
    <property type="entry name" value="RNA-binding S4 domain"/>
    <property type="match status" value="1"/>
</dbReference>
<gene>
    <name evidence="7 11" type="primary">rpsD</name>
    <name evidence="11" type="ORF">MGM1_0150</name>
</gene>
<comment type="function">
    <text evidence="7">One of the primary rRNA binding proteins, it binds directly to 16S rRNA where it nucleates assembly of the body of the 30S subunit.</text>
</comment>
<dbReference type="GO" id="GO:0019843">
    <property type="term" value="F:rRNA binding"/>
    <property type="evidence" value="ECO:0007669"/>
    <property type="project" value="UniProtKB-UniRule"/>
</dbReference>
<feature type="domain" description="Small ribosomal subunit protein uS4 N-terminal" evidence="10">
    <location>
        <begin position="3"/>
        <end position="94"/>
    </location>
</feature>
<evidence type="ECO:0000256" key="2">
    <source>
        <dbReference type="ARBA" id="ARBA00022730"/>
    </source>
</evidence>
<name>A0A097SS24_9BACT</name>
<reference evidence="11 12" key="1">
    <citation type="journal article" date="2014" name="PLoS ONE">
        <title>An emerging Mycoplasma associated with trichomoniasis, vaginal infection and disease.</title>
        <authorList>
            <consortium name="Vaginal Microbiome Consortium"/>
            <person name="Fettweis J.M."/>
            <person name="Serrano M.G."/>
            <person name="Huang B."/>
            <person name="Brooks J.P."/>
            <person name="Glascock A.L."/>
            <person name="Sheth N.U."/>
            <person name="Strauss J.F.III."/>
            <person name="Jefferson K.K."/>
            <person name="Buck G.A."/>
        </authorList>
    </citation>
    <scope>NUCLEOTIDE SEQUENCE [LARGE SCALE GENOMIC DNA]</scope>
    <source>
        <strain evidence="11 12">VCU_M1</strain>
    </source>
</reference>
<comment type="similarity">
    <text evidence="1 7 8">Belongs to the universal ribosomal protein uS4 family.</text>
</comment>
<evidence type="ECO:0000256" key="3">
    <source>
        <dbReference type="ARBA" id="ARBA00022884"/>
    </source>
</evidence>
<dbReference type="GO" id="GO:0015935">
    <property type="term" value="C:small ribosomal subunit"/>
    <property type="evidence" value="ECO:0007669"/>
    <property type="project" value="InterPro"/>
</dbReference>
<dbReference type="FunFam" id="3.10.290.10:FF:000001">
    <property type="entry name" value="30S ribosomal protein S4"/>
    <property type="match status" value="1"/>
</dbReference>
<dbReference type="InterPro" id="IPR022801">
    <property type="entry name" value="Ribosomal_uS4"/>
</dbReference>
<dbReference type="HAMAP" id="MF_01306_B">
    <property type="entry name" value="Ribosomal_uS4_B"/>
    <property type="match status" value="1"/>
</dbReference>
<dbReference type="InterPro" id="IPR036986">
    <property type="entry name" value="S4_RNA-bd_sf"/>
</dbReference>
<dbReference type="PANTHER" id="PTHR11831:SF4">
    <property type="entry name" value="SMALL RIBOSOMAL SUBUNIT PROTEIN US4M"/>
    <property type="match status" value="1"/>
</dbReference>
<dbReference type="SMART" id="SM00363">
    <property type="entry name" value="S4"/>
    <property type="match status" value="1"/>
</dbReference>